<gene>
    <name evidence="1" type="ORF">Csa_7G446910</name>
</gene>
<evidence type="ECO:0000313" key="2">
    <source>
        <dbReference type="Proteomes" id="UP000029981"/>
    </source>
</evidence>
<sequence length="95" mass="11029">MERNEFNQSNPSYPMKNLSNFKQMMTQVPHEKKTQKAPIGDRSDHELVPLLHFIGDWDSILDIGISSASWTIGIFEMGISEIFHNNHHQHPLIFQ</sequence>
<name>A0A0A0KC55_CUCSA</name>
<reference evidence="1 2" key="4">
    <citation type="journal article" date="2011" name="BMC Genomics">
        <title>RNA-Seq improves annotation of protein-coding genes in the cucumber genome.</title>
        <authorList>
            <person name="Li Z."/>
            <person name="Zhang Z."/>
            <person name="Yan P."/>
            <person name="Huang S."/>
            <person name="Fei Z."/>
            <person name="Lin K."/>
        </authorList>
    </citation>
    <scope>NUCLEOTIDE SEQUENCE [LARGE SCALE GENOMIC DNA]</scope>
    <source>
        <strain evidence="2">cv. 9930</strain>
    </source>
</reference>
<protein>
    <submittedName>
        <fullName evidence="1">Uncharacterized protein</fullName>
    </submittedName>
</protein>
<reference evidence="1 2" key="1">
    <citation type="journal article" date="2009" name="Nat. Genet.">
        <title>The genome of the cucumber, Cucumis sativus L.</title>
        <authorList>
            <person name="Huang S."/>
            <person name="Li R."/>
            <person name="Zhang Z."/>
            <person name="Li L."/>
            <person name="Gu X."/>
            <person name="Fan W."/>
            <person name="Lucas W.J."/>
            <person name="Wang X."/>
            <person name="Xie B."/>
            <person name="Ni P."/>
            <person name="Ren Y."/>
            <person name="Zhu H."/>
            <person name="Li J."/>
            <person name="Lin K."/>
            <person name="Jin W."/>
            <person name="Fei Z."/>
            <person name="Li G."/>
            <person name="Staub J."/>
            <person name="Kilian A."/>
            <person name="van der Vossen E.A."/>
            <person name="Wu Y."/>
            <person name="Guo J."/>
            <person name="He J."/>
            <person name="Jia Z."/>
            <person name="Ren Y."/>
            <person name="Tian G."/>
            <person name="Lu Y."/>
            <person name="Ruan J."/>
            <person name="Qian W."/>
            <person name="Wang M."/>
            <person name="Huang Q."/>
            <person name="Li B."/>
            <person name="Xuan Z."/>
            <person name="Cao J."/>
            <person name="Asan"/>
            <person name="Wu Z."/>
            <person name="Zhang J."/>
            <person name="Cai Q."/>
            <person name="Bai Y."/>
            <person name="Zhao B."/>
            <person name="Han Y."/>
            <person name="Li Y."/>
            <person name="Li X."/>
            <person name="Wang S."/>
            <person name="Shi Q."/>
            <person name="Liu S."/>
            <person name="Cho W.K."/>
            <person name="Kim J.Y."/>
            <person name="Xu Y."/>
            <person name="Heller-Uszynska K."/>
            <person name="Miao H."/>
            <person name="Cheng Z."/>
            <person name="Zhang S."/>
            <person name="Wu J."/>
            <person name="Yang Y."/>
            <person name="Kang H."/>
            <person name="Li M."/>
            <person name="Liang H."/>
            <person name="Ren X."/>
            <person name="Shi Z."/>
            <person name="Wen M."/>
            <person name="Jian M."/>
            <person name="Yang H."/>
            <person name="Zhang G."/>
            <person name="Yang Z."/>
            <person name="Chen R."/>
            <person name="Liu S."/>
            <person name="Li J."/>
            <person name="Ma L."/>
            <person name="Liu H."/>
            <person name="Zhou Y."/>
            <person name="Zhao J."/>
            <person name="Fang X."/>
            <person name="Li G."/>
            <person name="Fang L."/>
            <person name="Li Y."/>
            <person name="Liu D."/>
            <person name="Zheng H."/>
            <person name="Zhang Y."/>
            <person name="Qin N."/>
            <person name="Li Z."/>
            <person name="Yang G."/>
            <person name="Yang S."/>
            <person name="Bolund L."/>
            <person name="Kristiansen K."/>
            <person name="Zheng H."/>
            <person name="Li S."/>
            <person name="Zhang X."/>
            <person name="Yang H."/>
            <person name="Wang J."/>
            <person name="Sun R."/>
            <person name="Zhang B."/>
            <person name="Jiang S."/>
            <person name="Wang J."/>
            <person name="Du Y."/>
            <person name="Li S."/>
        </authorList>
    </citation>
    <scope>NUCLEOTIDE SEQUENCE [LARGE SCALE GENOMIC DNA]</scope>
    <source>
        <strain evidence="2">cv. 9930</strain>
    </source>
</reference>
<dbReference type="Gramene" id="KGN45376">
    <property type="protein sequence ID" value="KGN45376"/>
    <property type="gene ID" value="Csa_7G446910"/>
</dbReference>
<evidence type="ECO:0000313" key="1">
    <source>
        <dbReference type="EMBL" id="KGN45376.1"/>
    </source>
</evidence>
<organism evidence="1 2">
    <name type="scientific">Cucumis sativus</name>
    <name type="common">Cucumber</name>
    <dbReference type="NCBI Taxonomy" id="3659"/>
    <lineage>
        <taxon>Eukaryota</taxon>
        <taxon>Viridiplantae</taxon>
        <taxon>Streptophyta</taxon>
        <taxon>Embryophyta</taxon>
        <taxon>Tracheophyta</taxon>
        <taxon>Spermatophyta</taxon>
        <taxon>Magnoliopsida</taxon>
        <taxon>eudicotyledons</taxon>
        <taxon>Gunneridae</taxon>
        <taxon>Pentapetalae</taxon>
        <taxon>rosids</taxon>
        <taxon>fabids</taxon>
        <taxon>Cucurbitales</taxon>
        <taxon>Cucurbitaceae</taxon>
        <taxon>Benincaseae</taxon>
        <taxon>Cucumis</taxon>
    </lineage>
</organism>
<keyword evidence="2" id="KW-1185">Reference proteome</keyword>
<reference evidence="1 2" key="3">
    <citation type="journal article" date="2010" name="BMC Genomics">
        <title>Transcriptome sequencing and comparative analysis of cucumber flowers with different sex types.</title>
        <authorList>
            <person name="Guo S."/>
            <person name="Zheng Y."/>
            <person name="Joung J.G."/>
            <person name="Liu S."/>
            <person name="Zhang Z."/>
            <person name="Crasta O.R."/>
            <person name="Sobral B.W."/>
            <person name="Xu Y."/>
            <person name="Huang S."/>
            <person name="Fei Z."/>
        </authorList>
    </citation>
    <scope>NUCLEOTIDE SEQUENCE [LARGE SCALE GENOMIC DNA]</scope>
    <source>
        <strain evidence="2">cv. 9930</strain>
    </source>
</reference>
<accession>A0A0A0KC55</accession>
<reference evidence="1 2" key="2">
    <citation type="journal article" date="2009" name="PLoS ONE">
        <title>An integrated genetic and cytogenetic map of the cucumber genome.</title>
        <authorList>
            <person name="Ren Y."/>
            <person name="Zhang Z."/>
            <person name="Liu J."/>
            <person name="Staub J.E."/>
            <person name="Han Y."/>
            <person name="Cheng Z."/>
            <person name="Li X."/>
            <person name="Lu J."/>
            <person name="Miao H."/>
            <person name="Kang H."/>
            <person name="Xie B."/>
            <person name="Gu X."/>
            <person name="Wang X."/>
            <person name="Du Y."/>
            <person name="Jin W."/>
            <person name="Huang S."/>
        </authorList>
    </citation>
    <scope>NUCLEOTIDE SEQUENCE [LARGE SCALE GENOMIC DNA]</scope>
    <source>
        <strain evidence="2">cv. 9930</strain>
    </source>
</reference>
<dbReference type="EMBL" id="CM002928">
    <property type="protein sequence ID" value="KGN45376.1"/>
    <property type="molecule type" value="Genomic_DNA"/>
</dbReference>
<dbReference type="AlphaFoldDB" id="A0A0A0KC55"/>
<dbReference type="Proteomes" id="UP000029981">
    <property type="component" value="Chromosome 7"/>
</dbReference>
<proteinExistence type="predicted"/>